<organism evidence="2 3">
    <name type="scientific">Aequorivita soesokkakensis</name>
    <dbReference type="NCBI Taxonomy" id="1385699"/>
    <lineage>
        <taxon>Bacteria</taxon>
        <taxon>Pseudomonadati</taxon>
        <taxon>Bacteroidota</taxon>
        <taxon>Flavobacteriia</taxon>
        <taxon>Flavobacteriales</taxon>
        <taxon>Flavobacteriaceae</taxon>
        <taxon>Aequorivita</taxon>
    </lineage>
</organism>
<feature type="domain" description="Peptidase C14 caspase" evidence="1">
    <location>
        <begin position="8"/>
        <end position="229"/>
    </location>
</feature>
<protein>
    <recommendedName>
        <fullName evidence="1">Peptidase C14 caspase domain-containing protein</fullName>
    </recommendedName>
</protein>
<sequence>MAKLKNAHALIIGVGSKDLPETVNDAKALYKLLGDKEIGGYYKKNLKILTKKKATRIGILKAFDELLERTDANSSVFLYYSGHGGMYSDNTFIKDEAKKKPEAENQKYFHLCPIDYDPNNYKTTWIKAEEVKYKLSQLQCRRLIFFLDCCHAAGMTAGVSRQPLQPKHTNADGLAQNLDDGRGMMIVSACRADQESGIVEGEENSIFTKCMLEVLRGDHKREDEDPFVKIIEVVEYLFDRVPKINPDQKPYANLQMYENFVVSISSKFEKDNLEETEAETLENKPKSTEKELVTKFRESENANSVILFVHGFSGDAENTFSQAPKLLINNKGGLDGWDMFPLGYSSNVVPEMGKSVWACSKDIERNSDFLLTSIKNKFSKYKRIAIVAHDLGGIVVQQAMLQLDKYDLGRVSHVMFYATPSYGLPEIKLENFFTYDNDEKELKEGSQYIRNLRNRWDEAFPDEYPFTFKTIAATKDEYVPISSSLEPFPKKYHEIIEGDHFSIVQITNENDDSYRLILNTLTNKSFLNKSSNTEEINIAIGEYSEVINKLLPTLKTLDGKGVEQLVYALEGAGREEEAMKILNEHPEAKDNSNLLGIMGGRYKRQYLKTHTAEDLRMAFKHYSDALKISEAKNDYSQIYYHAINLAFLSLMKGEKGDMNTFADQAEQATKRDPFPSLWKLATMGEAFLYKGDFENSKDNYGKAAKMADLRQKISIHANAYNAYVSLMQTDNPEDTFIKFLKKNFLT</sequence>
<dbReference type="InterPro" id="IPR046880">
    <property type="entry name" value="TPR-S"/>
</dbReference>
<dbReference type="Pfam" id="PF00656">
    <property type="entry name" value="Peptidase_C14"/>
    <property type="match status" value="1"/>
</dbReference>
<dbReference type="GO" id="GO:0006508">
    <property type="term" value="P:proteolysis"/>
    <property type="evidence" value="ECO:0007669"/>
    <property type="project" value="InterPro"/>
</dbReference>
<dbReference type="PANTHER" id="PTHR22576">
    <property type="entry name" value="MUCOSA ASSOCIATED LYMPHOID TISSUE LYMPHOMA TRANSLOCATION PROTEIN 1/PARACASPASE"/>
    <property type="match status" value="1"/>
</dbReference>
<proteinExistence type="predicted"/>
<dbReference type="OrthoDB" id="596779at2"/>
<comment type="caution">
    <text evidence="2">The sequence shown here is derived from an EMBL/GenBank/DDBJ whole genome shotgun (WGS) entry which is preliminary data.</text>
</comment>
<dbReference type="STRING" id="1385699.A7A78_00350"/>
<dbReference type="InterPro" id="IPR052039">
    <property type="entry name" value="Caspase-related_regulators"/>
</dbReference>
<dbReference type="Gene3D" id="1.25.40.10">
    <property type="entry name" value="Tetratricopeptide repeat domain"/>
    <property type="match status" value="1"/>
</dbReference>
<reference evidence="2 3" key="1">
    <citation type="submission" date="2016-05" db="EMBL/GenBank/DDBJ databases">
        <title>Genome sequencing of Vitellibacter soesokkakensis RSSK-12.</title>
        <authorList>
            <person name="Thevarajoo S."/>
            <person name="Selvaratnam C."/>
            <person name="Goh K.M."/>
            <person name="Chan K.-G."/>
            <person name="Chong C.S."/>
        </authorList>
    </citation>
    <scope>NUCLEOTIDE SEQUENCE [LARGE SCALE GENOMIC DNA]</scope>
    <source>
        <strain evidence="2 3">RSSK-12</strain>
    </source>
</reference>
<dbReference type="Gene3D" id="3.40.50.1460">
    <property type="match status" value="1"/>
</dbReference>
<dbReference type="GO" id="GO:0004197">
    <property type="term" value="F:cysteine-type endopeptidase activity"/>
    <property type="evidence" value="ECO:0007669"/>
    <property type="project" value="InterPro"/>
</dbReference>
<accession>A0A1A9LGR9</accession>
<dbReference type="InterPro" id="IPR029030">
    <property type="entry name" value="Caspase-like_dom_sf"/>
</dbReference>
<dbReference type="RefSeq" id="WP_068760131.1">
    <property type="nucleotide sequence ID" value="NZ_LXIE01000001.1"/>
</dbReference>
<dbReference type="Proteomes" id="UP000077552">
    <property type="component" value="Unassembled WGS sequence"/>
</dbReference>
<dbReference type="InterPro" id="IPR029058">
    <property type="entry name" value="AB_hydrolase_fold"/>
</dbReference>
<dbReference type="SUPFAM" id="SSF53474">
    <property type="entry name" value="alpha/beta-Hydrolases"/>
    <property type="match status" value="1"/>
</dbReference>
<dbReference type="Gene3D" id="3.40.50.1820">
    <property type="entry name" value="alpha/beta hydrolase"/>
    <property type="match status" value="1"/>
</dbReference>
<gene>
    <name evidence="2" type="ORF">A7A78_00350</name>
</gene>
<dbReference type="AlphaFoldDB" id="A0A1A9LGR9"/>
<evidence type="ECO:0000313" key="3">
    <source>
        <dbReference type="Proteomes" id="UP000077552"/>
    </source>
</evidence>
<evidence type="ECO:0000313" key="2">
    <source>
        <dbReference type="EMBL" id="OAD92403.1"/>
    </source>
</evidence>
<dbReference type="SUPFAM" id="SSF52129">
    <property type="entry name" value="Caspase-like"/>
    <property type="match status" value="1"/>
</dbReference>
<dbReference type="PANTHER" id="PTHR22576:SF37">
    <property type="entry name" value="MUCOSA-ASSOCIATED LYMPHOID TISSUE LYMPHOMA TRANSLOCATION PROTEIN 1"/>
    <property type="match status" value="1"/>
</dbReference>
<name>A0A1A9LGR9_9FLAO</name>
<dbReference type="EMBL" id="LXIE01000001">
    <property type="protein sequence ID" value="OAD92403.1"/>
    <property type="molecule type" value="Genomic_DNA"/>
</dbReference>
<keyword evidence="3" id="KW-1185">Reference proteome</keyword>
<dbReference type="InterPro" id="IPR011990">
    <property type="entry name" value="TPR-like_helical_dom_sf"/>
</dbReference>
<dbReference type="SUPFAM" id="SSF81901">
    <property type="entry name" value="HCP-like"/>
    <property type="match status" value="1"/>
</dbReference>
<dbReference type="InterPro" id="IPR011600">
    <property type="entry name" value="Pept_C14_caspase"/>
</dbReference>
<dbReference type="Pfam" id="PF20308">
    <property type="entry name" value="TPR-S"/>
    <property type="match status" value="1"/>
</dbReference>
<evidence type="ECO:0000259" key="1">
    <source>
        <dbReference type="Pfam" id="PF00656"/>
    </source>
</evidence>